<sequence>MKLEDPIQFAINKIINEKEVSYSDLMEISQGGPEIGTISINGTPIKSYRFGGPILHKENYIYAPVFVKKFLGSGFKLSRININTLNVELIGKTKSLIYLNKIEGDKVYFFKDLNGTVSSIIQISPAGS</sequence>
<comment type="caution">
    <text evidence="1">The sequence shown here is derived from an EMBL/GenBank/DDBJ whole genome shotgun (WGS) entry which is preliminary data.</text>
</comment>
<proteinExistence type="predicted"/>
<keyword evidence="2" id="KW-1185">Reference proteome</keyword>
<name>A0A937A293_9FLAO</name>
<evidence type="ECO:0000313" key="1">
    <source>
        <dbReference type="EMBL" id="MBL0686145.1"/>
    </source>
</evidence>
<dbReference type="Proteomes" id="UP000651057">
    <property type="component" value="Unassembled WGS sequence"/>
</dbReference>
<gene>
    <name evidence="1" type="ORF">JJQ60_21655</name>
</gene>
<dbReference type="AlphaFoldDB" id="A0A937A293"/>
<accession>A0A937A293</accession>
<evidence type="ECO:0000313" key="2">
    <source>
        <dbReference type="Proteomes" id="UP000651057"/>
    </source>
</evidence>
<reference evidence="1" key="1">
    <citation type="submission" date="2021-01" db="EMBL/GenBank/DDBJ databases">
        <authorList>
            <person name="Zhong Y.L."/>
        </authorList>
    </citation>
    <scope>NUCLEOTIDE SEQUENCE</scope>
    <source>
        <strain evidence="1">KCTC 23302</strain>
    </source>
</reference>
<protein>
    <submittedName>
        <fullName evidence="1">Uncharacterized protein</fullName>
    </submittedName>
</protein>
<dbReference type="EMBL" id="JAERQJ010000020">
    <property type="protein sequence ID" value="MBL0686145.1"/>
    <property type="molecule type" value="Genomic_DNA"/>
</dbReference>
<dbReference type="RefSeq" id="WP_201924727.1">
    <property type="nucleotide sequence ID" value="NZ_BAABAX010000004.1"/>
</dbReference>
<organism evidence="1 2">
    <name type="scientific">Aquimarina mytili</name>
    <dbReference type="NCBI Taxonomy" id="874423"/>
    <lineage>
        <taxon>Bacteria</taxon>
        <taxon>Pseudomonadati</taxon>
        <taxon>Bacteroidota</taxon>
        <taxon>Flavobacteriia</taxon>
        <taxon>Flavobacteriales</taxon>
        <taxon>Flavobacteriaceae</taxon>
        <taxon>Aquimarina</taxon>
    </lineage>
</organism>